<dbReference type="Proteomes" id="UP000694865">
    <property type="component" value="Unplaced"/>
</dbReference>
<feature type="compositionally biased region" description="Basic and acidic residues" evidence="2">
    <location>
        <begin position="401"/>
        <end position="410"/>
    </location>
</feature>
<evidence type="ECO:0000259" key="3">
    <source>
        <dbReference type="SMART" id="SM01046"/>
    </source>
</evidence>
<dbReference type="InterPro" id="IPR014890">
    <property type="entry name" value="c-SKI_SMAD4-bd_dom"/>
</dbReference>
<keyword evidence="4" id="KW-1185">Reference proteome</keyword>
<feature type="coiled-coil region" evidence="1">
    <location>
        <begin position="447"/>
        <end position="495"/>
    </location>
</feature>
<evidence type="ECO:0000256" key="1">
    <source>
        <dbReference type="SAM" id="Coils"/>
    </source>
</evidence>
<name>A0ABM0LUW4_SACKO</name>
<dbReference type="SMART" id="SM01046">
    <property type="entry name" value="c-SKI_SMAD_bind"/>
    <property type="match status" value="1"/>
</dbReference>
<keyword evidence="1" id="KW-0175">Coiled coil</keyword>
<dbReference type="SUPFAM" id="SSF63763">
    <property type="entry name" value="SAND domain-like"/>
    <property type="match status" value="1"/>
</dbReference>
<feature type="compositionally biased region" description="Polar residues" evidence="2">
    <location>
        <begin position="377"/>
        <end position="386"/>
    </location>
</feature>
<protein>
    <submittedName>
        <fullName evidence="5">Uncharacterized protein LOC102803204</fullName>
    </submittedName>
</protein>
<dbReference type="Pfam" id="PF08782">
    <property type="entry name" value="c-SKI_SMAD_bind"/>
    <property type="match status" value="1"/>
</dbReference>
<dbReference type="GeneID" id="102803204"/>
<dbReference type="Gene3D" id="3.10.390.10">
    <property type="entry name" value="SAND domain-like"/>
    <property type="match status" value="1"/>
</dbReference>
<feature type="region of interest" description="Disordered" evidence="2">
    <location>
        <begin position="377"/>
        <end position="411"/>
    </location>
</feature>
<reference evidence="5" key="1">
    <citation type="submission" date="2025-08" db="UniProtKB">
        <authorList>
            <consortium name="RefSeq"/>
        </authorList>
    </citation>
    <scope>IDENTIFICATION</scope>
    <source>
        <tissue evidence="5">Testes</tissue>
    </source>
</reference>
<proteinExistence type="predicted"/>
<organism evidence="4 5">
    <name type="scientific">Saccoglossus kowalevskii</name>
    <name type="common">Acorn worm</name>
    <dbReference type="NCBI Taxonomy" id="10224"/>
    <lineage>
        <taxon>Eukaryota</taxon>
        <taxon>Metazoa</taxon>
        <taxon>Hemichordata</taxon>
        <taxon>Enteropneusta</taxon>
        <taxon>Harrimaniidae</taxon>
        <taxon>Saccoglossus</taxon>
    </lineage>
</organism>
<dbReference type="InterPro" id="IPR010919">
    <property type="entry name" value="SAND-like_dom_sf"/>
</dbReference>
<sequence>MRRSPRQQFKDRFKMASSSQLDLRDLSNHADISMENMSPMTVHVRPSRNLRTSPKFRRINQNLDDSGSGLDSIIAELDTELAKLTDQPILASSQKLTRSERFLSSLRSHNSQVIPSDEGSCGDSNDVESEMEIEENVCEALNASDRLRRNMSQQLPVKHCSSKGTQLGVLLPKYHTRSESKCIRCKDCGIFFSPGAFLCHFHDEYGRREECNANVIQLNIENPSSNQIQLWEDFQLRIRLKSPRKRSSVFTDSLFSKHRRQTTGSDSNLHKNLVAALLDSAESNLSMDDSALPRQPVIMKRERRPSAPGILVHKTVNNTEPNENSSPLLLNRPVIMGSQNRSSFKTNKNTLQKYLPPRISTDSLKLNLRSHGSLRRTSSLNNITNENNDDLGKNPPSWLHENNKHSETSEKVFQNASDKEDPVYILQTAQELISLAASKFERSTEITNEWQERYENEKQQRIKSEERVKNLERLLHEERKQRESLENQIQALKTCID</sequence>
<accession>A0ABM0LUW4</accession>
<evidence type="ECO:0000256" key="2">
    <source>
        <dbReference type="SAM" id="MobiDB-lite"/>
    </source>
</evidence>
<evidence type="ECO:0000313" key="5">
    <source>
        <dbReference type="RefSeq" id="XP_006811555.1"/>
    </source>
</evidence>
<feature type="region of interest" description="Disordered" evidence="2">
    <location>
        <begin position="107"/>
        <end position="126"/>
    </location>
</feature>
<feature type="domain" description="c-SKI SMAD4-binding" evidence="3">
    <location>
        <begin position="157"/>
        <end position="239"/>
    </location>
</feature>
<gene>
    <name evidence="5" type="primary">LOC102803204</name>
</gene>
<evidence type="ECO:0000313" key="4">
    <source>
        <dbReference type="Proteomes" id="UP000694865"/>
    </source>
</evidence>
<dbReference type="RefSeq" id="XP_006811555.1">
    <property type="nucleotide sequence ID" value="XM_006811492.1"/>
</dbReference>
<dbReference type="SUPFAM" id="SSF144284">
    <property type="entry name" value="Sec2 N-terminal region"/>
    <property type="match status" value="1"/>
</dbReference>